<keyword evidence="4" id="KW-1185">Reference proteome</keyword>
<evidence type="ECO:0000256" key="1">
    <source>
        <dbReference type="SAM" id="MobiDB-lite"/>
    </source>
</evidence>
<keyword evidence="2" id="KW-0472">Membrane</keyword>
<reference evidence="4" key="1">
    <citation type="journal article" date="2019" name="Int. J. Syst. Evol. Microbiol.">
        <title>The Global Catalogue of Microorganisms (GCM) 10K type strain sequencing project: providing services to taxonomists for standard genome sequencing and annotation.</title>
        <authorList>
            <consortium name="The Broad Institute Genomics Platform"/>
            <consortium name="The Broad Institute Genome Sequencing Center for Infectious Disease"/>
            <person name="Wu L."/>
            <person name="Ma J."/>
        </authorList>
    </citation>
    <scope>NUCLEOTIDE SEQUENCE [LARGE SCALE GENOMIC DNA]</scope>
    <source>
        <strain evidence="4">JCM 16013</strain>
    </source>
</reference>
<feature type="transmembrane region" description="Helical" evidence="2">
    <location>
        <begin position="331"/>
        <end position="353"/>
    </location>
</feature>
<feature type="transmembrane region" description="Helical" evidence="2">
    <location>
        <begin position="194"/>
        <end position="219"/>
    </location>
</feature>
<organism evidence="3 4">
    <name type="scientific">Catenulispora subtropica</name>
    <dbReference type="NCBI Taxonomy" id="450798"/>
    <lineage>
        <taxon>Bacteria</taxon>
        <taxon>Bacillati</taxon>
        <taxon>Actinomycetota</taxon>
        <taxon>Actinomycetes</taxon>
        <taxon>Catenulisporales</taxon>
        <taxon>Catenulisporaceae</taxon>
        <taxon>Catenulispora</taxon>
    </lineage>
</organism>
<sequence>MILESGAETPLPWRRGAWPRWAPQVLALWGVVYALAEIVLAATDITVAWSPHLTFTPASHLALAALALVAATAGRAAARPLTRRGRFLVAAALLITGPVFVMCMAQLPAYVVTLIAGDGVDSATGLLHILMNTIGVVPLVLVATALQRTWRGRCPRCGERHSSGRDDSFGYPGYDGPMTRPEPSIASKRSRTTAYLLMAGLLPWAGAKTIWTLGGSALGVTADAWRRAAEGDSTGVTRALASVGIDVTVAASGLAVFLMLGLLHPWGQVFPRWTLFLAGRRVPRMLPLLPAYMCAVGLPIYGVVLLVMAPLDAIGVLTPPKVTPPFTSQSGLLWMVAFGGSAFLGLGLSLVVAARSYAARTRPTCASTQSPHKEPSRAGAAR</sequence>
<name>A0ABP5ETU7_9ACTN</name>
<gene>
    <name evidence="3" type="ORF">GCM10009838_84380</name>
</gene>
<feature type="transmembrane region" description="Helical" evidence="2">
    <location>
        <begin position="61"/>
        <end position="78"/>
    </location>
</feature>
<evidence type="ECO:0000313" key="4">
    <source>
        <dbReference type="Proteomes" id="UP001499854"/>
    </source>
</evidence>
<keyword evidence="2" id="KW-1133">Transmembrane helix</keyword>
<feature type="transmembrane region" description="Helical" evidence="2">
    <location>
        <begin position="87"/>
        <end position="107"/>
    </location>
</feature>
<feature type="transmembrane region" description="Helical" evidence="2">
    <location>
        <begin position="21"/>
        <end position="41"/>
    </location>
</feature>
<feature type="region of interest" description="Disordered" evidence="1">
    <location>
        <begin position="363"/>
        <end position="382"/>
    </location>
</feature>
<protein>
    <recommendedName>
        <fullName evidence="5">D-alanyl-D-alanine dipeptidase</fullName>
    </recommendedName>
</protein>
<dbReference type="Proteomes" id="UP001499854">
    <property type="component" value="Unassembled WGS sequence"/>
</dbReference>
<feature type="transmembrane region" description="Helical" evidence="2">
    <location>
        <begin position="285"/>
        <end position="311"/>
    </location>
</feature>
<proteinExistence type="predicted"/>
<dbReference type="EMBL" id="BAAAQM010000085">
    <property type="protein sequence ID" value="GAA2005296.1"/>
    <property type="molecule type" value="Genomic_DNA"/>
</dbReference>
<comment type="caution">
    <text evidence="3">The sequence shown here is derived from an EMBL/GenBank/DDBJ whole genome shotgun (WGS) entry which is preliminary data.</text>
</comment>
<evidence type="ECO:0000313" key="3">
    <source>
        <dbReference type="EMBL" id="GAA2005296.1"/>
    </source>
</evidence>
<evidence type="ECO:0000256" key="2">
    <source>
        <dbReference type="SAM" id="Phobius"/>
    </source>
</evidence>
<dbReference type="RefSeq" id="WP_344662857.1">
    <property type="nucleotide sequence ID" value="NZ_BAAAQM010000085.1"/>
</dbReference>
<accession>A0ABP5ETU7</accession>
<feature type="transmembrane region" description="Helical" evidence="2">
    <location>
        <begin position="239"/>
        <end position="264"/>
    </location>
</feature>
<feature type="transmembrane region" description="Helical" evidence="2">
    <location>
        <begin position="127"/>
        <end position="146"/>
    </location>
</feature>
<evidence type="ECO:0008006" key="5">
    <source>
        <dbReference type="Google" id="ProtNLM"/>
    </source>
</evidence>
<keyword evidence="2" id="KW-0812">Transmembrane</keyword>